<accession>A0ABU0IFY6</accession>
<evidence type="ECO:0000256" key="3">
    <source>
        <dbReference type="ARBA" id="ARBA00023163"/>
    </source>
</evidence>
<dbReference type="EMBL" id="JAUSWH010000007">
    <property type="protein sequence ID" value="MDQ0456114.1"/>
    <property type="molecule type" value="Genomic_DNA"/>
</dbReference>
<dbReference type="InterPro" id="IPR050109">
    <property type="entry name" value="HTH-type_TetR-like_transc_reg"/>
</dbReference>
<keyword evidence="2 4" id="KW-0238">DNA-binding</keyword>
<dbReference type="Pfam" id="PF00440">
    <property type="entry name" value="TetR_N"/>
    <property type="match status" value="1"/>
</dbReference>
<evidence type="ECO:0000256" key="2">
    <source>
        <dbReference type="ARBA" id="ARBA00023125"/>
    </source>
</evidence>
<evidence type="ECO:0000256" key="1">
    <source>
        <dbReference type="ARBA" id="ARBA00023015"/>
    </source>
</evidence>
<dbReference type="InterPro" id="IPR009057">
    <property type="entry name" value="Homeodomain-like_sf"/>
</dbReference>
<dbReference type="InterPro" id="IPR001647">
    <property type="entry name" value="HTH_TetR"/>
</dbReference>
<evidence type="ECO:0000259" key="5">
    <source>
        <dbReference type="PROSITE" id="PS50977"/>
    </source>
</evidence>
<evidence type="ECO:0000256" key="4">
    <source>
        <dbReference type="PROSITE-ProRule" id="PRU00335"/>
    </source>
</evidence>
<dbReference type="SUPFAM" id="SSF46689">
    <property type="entry name" value="Homeodomain-like"/>
    <property type="match status" value="1"/>
</dbReference>
<evidence type="ECO:0000313" key="6">
    <source>
        <dbReference type="EMBL" id="MDQ0456114.1"/>
    </source>
</evidence>
<dbReference type="InterPro" id="IPR036271">
    <property type="entry name" value="Tet_transcr_reg_TetR-rel_C_sf"/>
</dbReference>
<dbReference type="Gene3D" id="1.10.357.10">
    <property type="entry name" value="Tetracycline Repressor, domain 2"/>
    <property type="match status" value="1"/>
</dbReference>
<reference evidence="6 7" key="1">
    <citation type="submission" date="2023-07" db="EMBL/GenBank/DDBJ databases">
        <title>Genomic Encyclopedia of Type Strains, Phase IV (KMG-IV): sequencing the most valuable type-strain genomes for metagenomic binning, comparative biology and taxonomic classification.</title>
        <authorList>
            <person name="Goeker M."/>
        </authorList>
    </citation>
    <scope>NUCLEOTIDE SEQUENCE [LARGE SCALE GENOMIC DNA]</scope>
    <source>
        <strain evidence="6 7">DSM 100301</strain>
    </source>
</reference>
<dbReference type="Proteomes" id="UP001235269">
    <property type="component" value="Unassembled WGS sequence"/>
</dbReference>
<dbReference type="Pfam" id="PF16859">
    <property type="entry name" value="TetR_C_11"/>
    <property type="match status" value="1"/>
</dbReference>
<feature type="domain" description="HTH tetR-type" evidence="5">
    <location>
        <begin position="14"/>
        <end position="74"/>
    </location>
</feature>
<dbReference type="InterPro" id="IPR011075">
    <property type="entry name" value="TetR_C"/>
</dbReference>
<sequence length="207" mass="23630">MAEKTKPTRAEQKALRPQQIMDAAFVEFVKNGFSATRVEDIAARIGMTKGTVYVYFATKELLFEAVVDHISQPFKEVLPRLDGLTGRYEKKLKDAIRLFYSDVMADDRARELIRFTISEASRFPDLIDRNHETYIEPVVSRIRAIIEGGVQAGEFRDGPAARFVEVVCGPALMMIFWRVLFEDRRTLDQEGFMAAHIDMVVNGLLKH</sequence>
<dbReference type="RefSeq" id="WP_307158497.1">
    <property type="nucleotide sequence ID" value="NZ_JAUSWH010000007.1"/>
</dbReference>
<dbReference type="PROSITE" id="PS50977">
    <property type="entry name" value="HTH_TETR_2"/>
    <property type="match status" value="1"/>
</dbReference>
<feature type="DNA-binding region" description="H-T-H motif" evidence="4">
    <location>
        <begin position="37"/>
        <end position="56"/>
    </location>
</feature>
<dbReference type="PANTHER" id="PTHR30055:SF223">
    <property type="entry name" value="HTH-TYPE TRANSCRIPTIONAL REGULATOR UIDR"/>
    <property type="match status" value="1"/>
</dbReference>
<evidence type="ECO:0000313" key="7">
    <source>
        <dbReference type="Proteomes" id="UP001235269"/>
    </source>
</evidence>
<dbReference type="PANTHER" id="PTHR30055">
    <property type="entry name" value="HTH-TYPE TRANSCRIPTIONAL REGULATOR RUTR"/>
    <property type="match status" value="1"/>
</dbReference>
<keyword evidence="3" id="KW-0804">Transcription</keyword>
<name>A0ABU0IFY6_9HYPH</name>
<proteinExistence type="predicted"/>
<dbReference type="SUPFAM" id="SSF48498">
    <property type="entry name" value="Tetracyclin repressor-like, C-terminal domain"/>
    <property type="match status" value="1"/>
</dbReference>
<keyword evidence="7" id="KW-1185">Reference proteome</keyword>
<protein>
    <submittedName>
        <fullName evidence="6">AcrR family transcriptional regulator</fullName>
    </submittedName>
</protein>
<organism evidence="6 7">
    <name type="scientific">Rhizobium paknamense</name>
    <dbReference type="NCBI Taxonomy" id="1206817"/>
    <lineage>
        <taxon>Bacteria</taxon>
        <taxon>Pseudomonadati</taxon>
        <taxon>Pseudomonadota</taxon>
        <taxon>Alphaproteobacteria</taxon>
        <taxon>Hyphomicrobiales</taxon>
        <taxon>Rhizobiaceae</taxon>
        <taxon>Rhizobium/Agrobacterium group</taxon>
        <taxon>Rhizobium</taxon>
    </lineage>
</organism>
<gene>
    <name evidence="6" type="ORF">QO005_002455</name>
</gene>
<keyword evidence="1" id="KW-0805">Transcription regulation</keyword>
<comment type="caution">
    <text evidence="6">The sequence shown here is derived from an EMBL/GenBank/DDBJ whole genome shotgun (WGS) entry which is preliminary data.</text>
</comment>
<dbReference type="PRINTS" id="PR00455">
    <property type="entry name" value="HTHTETR"/>
</dbReference>